<organism evidence="2 3">
    <name type="scientific">Stentor coeruleus</name>
    <dbReference type="NCBI Taxonomy" id="5963"/>
    <lineage>
        <taxon>Eukaryota</taxon>
        <taxon>Sar</taxon>
        <taxon>Alveolata</taxon>
        <taxon>Ciliophora</taxon>
        <taxon>Postciliodesmatophora</taxon>
        <taxon>Heterotrichea</taxon>
        <taxon>Heterotrichida</taxon>
        <taxon>Stentoridae</taxon>
        <taxon>Stentor</taxon>
    </lineage>
</organism>
<feature type="domain" description="COMM" evidence="1">
    <location>
        <begin position="64"/>
        <end position="128"/>
    </location>
</feature>
<dbReference type="OrthoDB" id="64318at2759"/>
<evidence type="ECO:0000259" key="1">
    <source>
        <dbReference type="PROSITE" id="PS51269"/>
    </source>
</evidence>
<name>A0A1R2APB6_9CILI</name>
<sequence length="130" mass="14862">MEINNHEFTVLLQNLTKLQMLFMRDKNLDFPLGFHSNLQSLLENILEELKDVFVKESPQPGLLKYEGIDWRIDVRTGNSSVEKTPKMLKAVIELKIGGKKEVVELSKERVQGLLDVLGKVKEQLDSLADN</sequence>
<dbReference type="InterPro" id="IPR017920">
    <property type="entry name" value="COMM"/>
</dbReference>
<evidence type="ECO:0000313" key="2">
    <source>
        <dbReference type="EMBL" id="OMJ66372.1"/>
    </source>
</evidence>
<comment type="caution">
    <text evidence="2">The sequence shown here is derived from an EMBL/GenBank/DDBJ whole genome shotgun (WGS) entry which is preliminary data.</text>
</comment>
<dbReference type="AlphaFoldDB" id="A0A1R2APB6"/>
<keyword evidence="3" id="KW-1185">Reference proteome</keyword>
<proteinExistence type="predicted"/>
<protein>
    <recommendedName>
        <fullName evidence="1">COMM domain-containing protein</fullName>
    </recommendedName>
</protein>
<gene>
    <name evidence="2" type="ORF">SteCoe_36792</name>
</gene>
<dbReference type="PROSITE" id="PS51269">
    <property type="entry name" value="COMM"/>
    <property type="match status" value="1"/>
</dbReference>
<dbReference type="Pfam" id="PF07258">
    <property type="entry name" value="COMM_domain"/>
    <property type="match status" value="1"/>
</dbReference>
<dbReference type="EMBL" id="MPUH01001735">
    <property type="protein sequence ID" value="OMJ66372.1"/>
    <property type="molecule type" value="Genomic_DNA"/>
</dbReference>
<evidence type="ECO:0000313" key="3">
    <source>
        <dbReference type="Proteomes" id="UP000187209"/>
    </source>
</evidence>
<reference evidence="2 3" key="1">
    <citation type="submission" date="2016-11" db="EMBL/GenBank/DDBJ databases">
        <title>The macronuclear genome of Stentor coeruleus: a giant cell with tiny introns.</title>
        <authorList>
            <person name="Slabodnick M."/>
            <person name="Ruby J.G."/>
            <person name="Reiff S.B."/>
            <person name="Swart E.C."/>
            <person name="Gosai S."/>
            <person name="Prabakaran S."/>
            <person name="Witkowska E."/>
            <person name="Larue G.E."/>
            <person name="Fisher S."/>
            <person name="Freeman R.M."/>
            <person name="Gunawardena J."/>
            <person name="Chu W."/>
            <person name="Stover N.A."/>
            <person name="Gregory B.D."/>
            <person name="Nowacki M."/>
            <person name="Derisi J."/>
            <person name="Roy S.W."/>
            <person name="Marshall W.F."/>
            <person name="Sood P."/>
        </authorList>
    </citation>
    <scope>NUCLEOTIDE SEQUENCE [LARGE SCALE GENOMIC DNA]</scope>
    <source>
        <strain evidence="2">WM001</strain>
    </source>
</reference>
<accession>A0A1R2APB6</accession>
<dbReference type="Proteomes" id="UP000187209">
    <property type="component" value="Unassembled WGS sequence"/>
</dbReference>